<protein>
    <recommendedName>
        <fullName evidence="1">non-specific serine/threonine protein kinase</fullName>
        <ecNumber evidence="1">2.7.11.1</ecNumber>
    </recommendedName>
</protein>
<evidence type="ECO:0000256" key="6">
    <source>
        <dbReference type="ARBA" id="ARBA00022840"/>
    </source>
</evidence>
<evidence type="ECO:0000256" key="4">
    <source>
        <dbReference type="ARBA" id="ARBA00022741"/>
    </source>
</evidence>
<dbReference type="SMART" id="SM00220">
    <property type="entry name" value="S_TKc"/>
    <property type="match status" value="1"/>
</dbReference>
<proteinExistence type="predicted"/>
<dbReference type="InterPro" id="IPR031636">
    <property type="entry name" value="PknG_TPR"/>
</dbReference>
<organism evidence="11 13">
    <name type="scientific">Amycolatopsis regifaucium</name>
    <dbReference type="NCBI Taxonomy" id="546365"/>
    <lineage>
        <taxon>Bacteria</taxon>
        <taxon>Bacillati</taxon>
        <taxon>Actinomycetota</taxon>
        <taxon>Actinomycetes</taxon>
        <taxon>Pseudonocardiales</taxon>
        <taxon>Pseudonocardiaceae</taxon>
        <taxon>Amycolatopsis</taxon>
    </lineage>
</organism>
<dbReference type="EC" id="2.7.11.1" evidence="1"/>
<dbReference type="Proteomes" id="UP000076321">
    <property type="component" value="Unassembled WGS sequence"/>
</dbReference>
<dbReference type="PANTHER" id="PTHR24363:SF0">
    <property type="entry name" value="SERINE_THREONINE KINASE LIKE DOMAIN CONTAINING 1"/>
    <property type="match status" value="1"/>
</dbReference>
<evidence type="ECO:0000256" key="3">
    <source>
        <dbReference type="ARBA" id="ARBA00022679"/>
    </source>
</evidence>
<dbReference type="InterPro" id="IPR000719">
    <property type="entry name" value="Prot_kinase_dom"/>
</dbReference>
<evidence type="ECO:0000259" key="10">
    <source>
        <dbReference type="PROSITE" id="PS50011"/>
    </source>
</evidence>
<keyword evidence="4" id="KW-0547">Nucleotide-binding</keyword>
<evidence type="ECO:0000256" key="2">
    <source>
        <dbReference type="ARBA" id="ARBA00022527"/>
    </source>
</evidence>
<evidence type="ECO:0000256" key="8">
    <source>
        <dbReference type="ARBA" id="ARBA00048679"/>
    </source>
</evidence>
<dbReference type="Pfam" id="PF16919">
    <property type="entry name" value="PknG_rubred"/>
    <property type="match status" value="1"/>
</dbReference>
<dbReference type="CDD" id="cd14014">
    <property type="entry name" value="STKc_PknB_like"/>
    <property type="match status" value="1"/>
</dbReference>
<dbReference type="RefSeq" id="WP_061986928.1">
    <property type="nucleotide sequence ID" value="NZ_FOPQ01000017.1"/>
</dbReference>
<keyword evidence="5 11" id="KW-0418">Kinase</keyword>
<keyword evidence="2 11" id="KW-0723">Serine/threonine-protein kinase</keyword>
<dbReference type="Gene3D" id="1.10.510.10">
    <property type="entry name" value="Transferase(Phosphotransferase) domain 1"/>
    <property type="match status" value="1"/>
</dbReference>
<evidence type="ECO:0000313" key="14">
    <source>
        <dbReference type="Proteomes" id="UP000186883"/>
    </source>
</evidence>
<dbReference type="PROSITE" id="PS50011">
    <property type="entry name" value="PROTEIN_KINASE_DOM"/>
    <property type="match status" value="1"/>
</dbReference>
<evidence type="ECO:0000256" key="9">
    <source>
        <dbReference type="SAM" id="MobiDB-lite"/>
    </source>
</evidence>
<evidence type="ECO:0000256" key="1">
    <source>
        <dbReference type="ARBA" id="ARBA00012513"/>
    </source>
</evidence>
<dbReference type="Gene3D" id="3.30.200.20">
    <property type="entry name" value="Phosphorylase Kinase, domain 1"/>
    <property type="match status" value="1"/>
</dbReference>
<evidence type="ECO:0000256" key="7">
    <source>
        <dbReference type="ARBA" id="ARBA00047899"/>
    </source>
</evidence>
<reference evidence="12 14" key="2">
    <citation type="submission" date="2016-11" db="EMBL/GenBank/DDBJ databases">
        <title>Genome sequencing of Amycolatopsis regifaucium.</title>
        <authorList>
            <person name="Mayilraj S."/>
            <person name="Kaur N."/>
        </authorList>
    </citation>
    <scope>NUCLEOTIDE SEQUENCE [LARGE SCALE GENOMIC DNA]</scope>
    <source>
        <strain evidence="12 14">GY080</strain>
    </source>
</reference>
<dbReference type="Proteomes" id="UP000186883">
    <property type="component" value="Unassembled WGS sequence"/>
</dbReference>
<dbReference type="GO" id="GO:0004674">
    <property type="term" value="F:protein serine/threonine kinase activity"/>
    <property type="evidence" value="ECO:0007669"/>
    <property type="project" value="UniProtKB-KW"/>
</dbReference>
<reference evidence="11 13" key="1">
    <citation type="submission" date="2015-12" db="EMBL/GenBank/DDBJ databases">
        <title>Amycolatopsis regifaucium genome sequencing and assembly.</title>
        <authorList>
            <person name="Mayilraj S."/>
        </authorList>
    </citation>
    <scope>NUCLEOTIDE SEQUENCE [LARGE SCALE GENOMIC DNA]</scope>
    <source>
        <strain evidence="11 13">GY080</strain>
    </source>
</reference>
<dbReference type="SUPFAM" id="SSF56112">
    <property type="entry name" value="Protein kinase-like (PK-like)"/>
    <property type="match status" value="1"/>
</dbReference>
<feature type="domain" description="Protein kinase" evidence="10">
    <location>
        <begin position="148"/>
        <end position="421"/>
    </location>
</feature>
<dbReference type="PANTHER" id="PTHR24363">
    <property type="entry name" value="SERINE/THREONINE PROTEIN KINASE"/>
    <property type="match status" value="1"/>
</dbReference>
<sequence>MTACGRNGCHGVLGKTGFCKVCGLPPGTPEEPVRREKPTLVIPGPGEAPTRITSTVVTRSQQMAGHATADDRVPLPLVELPDVAGRLLTEPHVPEDERFCGKLGCTGTPVGRSIGGGPAPLEGFCPVCRTPFSFAPKLAAGDVVDGRYHVLGCVARGGLGFVYLATDSGLGDRYVALKGLINTNNTAAVRIAETESQVLTALEHPNIVRIFDVVEHHDLRYIVMEFVDGLSLREIKNRGRAGLDSSEGRLLVEHVVAYGREILTALDYLHGEGLLYCDMKPDNVIHGEKRIKVIDFGAIRKISDDESPAVVTEHYQVPPKERARHGLTVRSDIHTVGMTLRELFQASDGWSVTPDARGVRFGIESFVRVLDRATAPFERRFATAHEMLVQLDGVLAEILSLRDRQSRPAGSTLFTEGAVLLDAGLGQAPPLEHWTRGRRVSLGDRPTAAEIAVGLPLPREDPDDPQVGFLRTVRAPDAARLLKKLEKAPSSVEVEFRRCRARLELGATVEAALAVAEAERLLGDRAAHDWRVAWHRGLLALGSGDFAAAKEKFDAVYRDIPGEEPPKLALGLCEEHLNGVAAAERYYDALWARDRTQVSAAFGLARVRLLRGNRAAAVEILDQVPEFSRYDEAARIAGVRVLSAPMPGTGDLPVSAELDEAVVRLTALDLDGDAADRLRTAVRETGLAGVLVGQDGITDGAILRADETGARTVLDKSYRRLAHHAPTPELHDVLIDLANSVRPVTLV</sequence>
<feature type="region of interest" description="Disordered" evidence="9">
    <location>
        <begin position="27"/>
        <end position="48"/>
    </location>
</feature>
<dbReference type="Pfam" id="PF00069">
    <property type="entry name" value="Pkinase"/>
    <property type="match status" value="1"/>
</dbReference>
<keyword evidence="14" id="KW-1185">Reference proteome</keyword>
<name>A0A154MRB8_9PSEU</name>
<dbReference type="InterPro" id="IPR011009">
    <property type="entry name" value="Kinase-like_dom_sf"/>
</dbReference>
<comment type="catalytic activity">
    <reaction evidence="8">
        <text>L-seryl-[protein] + ATP = O-phospho-L-seryl-[protein] + ADP + H(+)</text>
        <dbReference type="Rhea" id="RHEA:17989"/>
        <dbReference type="Rhea" id="RHEA-COMP:9863"/>
        <dbReference type="Rhea" id="RHEA-COMP:11604"/>
        <dbReference type="ChEBI" id="CHEBI:15378"/>
        <dbReference type="ChEBI" id="CHEBI:29999"/>
        <dbReference type="ChEBI" id="CHEBI:30616"/>
        <dbReference type="ChEBI" id="CHEBI:83421"/>
        <dbReference type="ChEBI" id="CHEBI:456216"/>
        <dbReference type="EC" id="2.7.11.1"/>
    </reaction>
</comment>
<gene>
    <name evidence="12" type="ORF">ATP06_0235200</name>
    <name evidence="11" type="ORF">AVL48_25770</name>
</gene>
<dbReference type="InterPro" id="IPR011990">
    <property type="entry name" value="TPR-like_helical_dom_sf"/>
</dbReference>
<keyword evidence="6" id="KW-0067">ATP-binding</keyword>
<comment type="caution">
    <text evidence="11">The sequence shown here is derived from an EMBL/GenBank/DDBJ whole genome shotgun (WGS) entry which is preliminary data.</text>
</comment>
<evidence type="ECO:0000256" key="5">
    <source>
        <dbReference type="ARBA" id="ARBA00022777"/>
    </source>
</evidence>
<dbReference type="GO" id="GO:0005524">
    <property type="term" value="F:ATP binding"/>
    <property type="evidence" value="ECO:0007669"/>
    <property type="project" value="UniProtKB-KW"/>
</dbReference>
<evidence type="ECO:0000313" key="13">
    <source>
        <dbReference type="Proteomes" id="UP000076321"/>
    </source>
</evidence>
<comment type="catalytic activity">
    <reaction evidence="7">
        <text>L-threonyl-[protein] + ATP = O-phospho-L-threonyl-[protein] + ADP + H(+)</text>
        <dbReference type="Rhea" id="RHEA:46608"/>
        <dbReference type="Rhea" id="RHEA-COMP:11060"/>
        <dbReference type="Rhea" id="RHEA-COMP:11605"/>
        <dbReference type="ChEBI" id="CHEBI:15378"/>
        <dbReference type="ChEBI" id="CHEBI:30013"/>
        <dbReference type="ChEBI" id="CHEBI:30616"/>
        <dbReference type="ChEBI" id="CHEBI:61977"/>
        <dbReference type="ChEBI" id="CHEBI:456216"/>
        <dbReference type="EC" id="2.7.11.1"/>
    </reaction>
</comment>
<dbReference type="EMBL" id="LQCI01000006">
    <property type="protein sequence ID" value="KZB86650.1"/>
    <property type="molecule type" value="Genomic_DNA"/>
</dbReference>
<dbReference type="AlphaFoldDB" id="A0A154MRB8"/>
<dbReference type="EMBL" id="LOBU02000029">
    <property type="protein sequence ID" value="OKA03719.1"/>
    <property type="molecule type" value="Genomic_DNA"/>
</dbReference>
<accession>A0A154MRB8</accession>
<dbReference type="InterPro" id="IPR031634">
    <property type="entry name" value="PknG_rubred"/>
</dbReference>
<keyword evidence="3" id="KW-0808">Transferase</keyword>
<dbReference type="OrthoDB" id="137117at2"/>
<dbReference type="SUPFAM" id="SSF48452">
    <property type="entry name" value="TPR-like"/>
    <property type="match status" value="1"/>
</dbReference>
<dbReference type="Gene3D" id="1.25.40.10">
    <property type="entry name" value="Tetratricopeptide repeat domain"/>
    <property type="match status" value="1"/>
</dbReference>
<dbReference type="Pfam" id="PF16918">
    <property type="entry name" value="PknG_TPR"/>
    <property type="match status" value="1"/>
</dbReference>
<evidence type="ECO:0000313" key="12">
    <source>
        <dbReference type="EMBL" id="OKA03719.1"/>
    </source>
</evidence>
<evidence type="ECO:0000313" key="11">
    <source>
        <dbReference type="EMBL" id="KZB86650.1"/>
    </source>
</evidence>